<comment type="caution">
    <text evidence="6">The sequence shown here is derived from an EMBL/GenBank/DDBJ whole genome shotgun (WGS) entry which is preliminary data.</text>
</comment>
<proteinExistence type="predicted"/>
<dbReference type="EMBL" id="JAAARO010000021">
    <property type="protein sequence ID" value="KAF5729003.1"/>
    <property type="molecule type" value="Genomic_DNA"/>
</dbReference>
<keyword evidence="1 4" id="KW-0732">Signal</keyword>
<feature type="chain" id="PRO_5029446954" evidence="4">
    <location>
        <begin position="20"/>
        <end position="323"/>
    </location>
</feature>
<feature type="signal peptide" evidence="4">
    <location>
        <begin position="1"/>
        <end position="19"/>
    </location>
</feature>
<evidence type="ECO:0000313" key="7">
    <source>
        <dbReference type="Proteomes" id="UP000593562"/>
    </source>
</evidence>
<keyword evidence="6" id="KW-0418">Kinase</keyword>
<dbReference type="Proteomes" id="UP000593562">
    <property type="component" value="Unassembled WGS sequence"/>
</dbReference>
<dbReference type="InterPro" id="IPR038408">
    <property type="entry name" value="GNK2_sf"/>
</dbReference>
<dbReference type="Pfam" id="PF01657">
    <property type="entry name" value="Stress-antifung"/>
    <property type="match status" value="2"/>
</dbReference>
<gene>
    <name evidence="6" type="ORF">HS088_TW21G01160</name>
</gene>
<dbReference type="GO" id="GO:0016301">
    <property type="term" value="F:kinase activity"/>
    <property type="evidence" value="ECO:0007669"/>
    <property type="project" value="UniProtKB-KW"/>
</dbReference>
<name>A0A7J7C4F2_TRIWF</name>
<evidence type="ECO:0000256" key="1">
    <source>
        <dbReference type="ARBA" id="ARBA00022729"/>
    </source>
</evidence>
<evidence type="ECO:0000256" key="2">
    <source>
        <dbReference type="ARBA" id="ARBA00022737"/>
    </source>
</evidence>
<dbReference type="Gene3D" id="3.30.430.20">
    <property type="entry name" value="Gnk2 domain, C-X8-C-X2-C motif"/>
    <property type="match status" value="2"/>
</dbReference>
<evidence type="ECO:0000313" key="6">
    <source>
        <dbReference type="EMBL" id="KAF5729003.1"/>
    </source>
</evidence>
<dbReference type="InParanoid" id="A0A7J7C4F2"/>
<sequence>MMFPLLAIAIFGLISTSVSQPTYNSHACLGSSNITASNQFQSNLSSLLDSLSSRSSTNSFYQDSSNGIYSLYLCRGDVPQTTCQTCVANASQQIIQNCQFNQSAIIWYDECILRYSTDDFFGVVQTYPRVLMWNVQNTTSPDEPNVGALALIYNLVDSVPYTGTMFGANESAGNNGSQPRYGLVQCSRDLNSSACSSCLAQLTDASNQCCRGKVGWRILAPSCNLRYEEYKFYQQPSTPVGPTPSVPDSGNEGTDEDSKDDPADRPTMSNVALMLGSNSVTLPKPLAPPHHAGRFMIMSDQSSTKELGTGSQSSEQSSTTVPR</sequence>
<dbReference type="PANTHER" id="PTHR32099">
    <property type="entry name" value="CYSTEINE-RICH REPEAT SECRETORY PROTEIN"/>
    <property type="match status" value="1"/>
</dbReference>
<keyword evidence="6" id="KW-0808">Transferase</keyword>
<feature type="domain" description="Gnk2-homologous" evidence="5">
    <location>
        <begin position="126"/>
        <end position="232"/>
    </location>
</feature>
<evidence type="ECO:0000256" key="4">
    <source>
        <dbReference type="SAM" id="SignalP"/>
    </source>
</evidence>
<evidence type="ECO:0000259" key="5">
    <source>
        <dbReference type="PROSITE" id="PS51473"/>
    </source>
</evidence>
<accession>A0A7J7C4F2</accession>
<keyword evidence="6" id="KW-0675">Receptor</keyword>
<dbReference type="CDD" id="cd23509">
    <property type="entry name" value="Gnk2-like"/>
    <property type="match status" value="2"/>
</dbReference>
<feature type="domain" description="Gnk2-homologous" evidence="5">
    <location>
        <begin position="22"/>
        <end position="120"/>
    </location>
</feature>
<dbReference type="InterPro" id="IPR002902">
    <property type="entry name" value="GNK2"/>
</dbReference>
<dbReference type="PANTHER" id="PTHR32099:SF31">
    <property type="entry name" value="PROTEIN KINASE DOMAIN-CONTAINING PROTEIN"/>
    <property type="match status" value="1"/>
</dbReference>
<organism evidence="6 7">
    <name type="scientific">Tripterygium wilfordii</name>
    <name type="common">Thunder God vine</name>
    <dbReference type="NCBI Taxonomy" id="458696"/>
    <lineage>
        <taxon>Eukaryota</taxon>
        <taxon>Viridiplantae</taxon>
        <taxon>Streptophyta</taxon>
        <taxon>Embryophyta</taxon>
        <taxon>Tracheophyta</taxon>
        <taxon>Spermatophyta</taxon>
        <taxon>Magnoliopsida</taxon>
        <taxon>eudicotyledons</taxon>
        <taxon>Gunneridae</taxon>
        <taxon>Pentapetalae</taxon>
        <taxon>rosids</taxon>
        <taxon>fabids</taxon>
        <taxon>Celastrales</taxon>
        <taxon>Celastraceae</taxon>
        <taxon>Tripterygium</taxon>
    </lineage>
</organism>
<dbReference type="PROSITE" id="PS51473">
    <property type="entry name" value="GNK2"/>
    <property type="match status" value="2"/>
</dbReference>
<protein>
    <submittedName>
        <fullName evidence="6">Cysteine-rich receptor-like protein kinase 25</fullName>
    </submittedName>
</protein>
<dbReference type="AlphaFoldDB" id="A0A7J7C4F2"/>
<feature type="region of interest" description="Disordered" evidence="3">
    <location>
        <begin position="280"/>
        <end position="323"/>
    </location>
</feature>
<reference evidence="6 7" key="1">
    <citation type="journal article" date="2020" name="Nat. Commun.">
        <title>Genome of Tripterygium wilfordii and identification of cytochrome P450 involved in triptolide biosynthesis.</title>
        <authorList>
            <person name="Tu L."/>
            <person name="Su P."/>
            <person name="Zhang Z."/>
            <person name="Gao L."/>
            <person name="Wang J."/>
            <person name="Hu T."/>
            <person name="Zhou J."/>
            <person name="Zhang Y."/>
            <person name="Zhao Y."/>
            <person name="Liu Y."/>
            <person name="Song Y."/>
            <person name="Tong Y."/>
            <person name="Lu Y."/>
            <person name="Yang J."/>
            <person name="Xu C."/>
            <person name="Jia M."/>
            <person name="Peters R.J."/>
            <person name="Huang L."/>
            <person name="Gao W."/>
        </authorList>
    </citation>
    <scope>NUCLEOTIDE SEQUENCE [LARGE SCALE GENOMIC DNA]</scope>
    <source>
        <strain evidence="7">cv. XIE 37</strain>
        <tissue evidence="6">Leaf</tissue>
    </source>
</reference>
<feature type="region of interest" description="Disordered" evidence="3">
    <location>
        <begin position="235"/>
        <end position="268"/>
    </location>
</feature>
<feature type="compositionally biased region" description="Low complexity" evidence="3">
    <location>
        <begin position="308"/>
        <end position="323"/>
    </location>
</feature>
<keyword evidence="2" id="KW-0677">Repeat</keyword>
<evidence type="ECO:0000256" key="3">
    <source>
        <dbReference type="SAM" id="MobiDB-lite"/>
    </source>
</evidence>
<keyword evidence="7" id="KW-1185">Reference proteome</keyword>